<dbReference type="AlphaFoldDB" id="A0A9P6PS03"/>
<keyword evidence="2" id="KW-1133">Transmembrane helix</keyword>
<accession>A0A9P6PS03</accession>
<comment type="caution">
    <text evidence="3">The sequence shown here is derived from an EMBL/GenBank/DDBJ whole genome shotgun (WGS) entry which is preliminary data.</text>
</comment>
<keyword evidence="2" id="KW-0812">Transmembrane</keyword>
<proteinExistence type="predicted"/>
<feature type="transmembrane region" description="Helical" evidence="2">
    <location>
        <begin position="178"/>
        <end position="200"/>
    </location>
</feature>
<dbReference type="EMBL" id="JAAAJB010000629">
    <property type="protein sequence ID" value="KAG0252823.1"/>
    <property type="molecule type" value="Genomic_DNA"/>
</dbReference>
<dbReference type="Proteomes" id="UP000807716">
    <property type="component" value="Unassembled WGS sequence"/>
</dbReference>
<feature type="compositionally biased region" description="Polar residues" evidence="1">
    <location>
        <begin position="107"/>
        <end position="117"/>
    </location>
</feature>
<organism evidence="3 4">
    <name type="scientific">Actinomortierella ambigua</name>
    <dbReference type="NCBI Taxonomy" id="1343610"/>
    <lineage>
        <taxon>Eukaryota</taxon>
        <taxon>Fungi</taxon>
        <taxon>Fungi incertae sedis</taxon>
        <taxon>Mucoromycota</taxon>
        <taxon>Mortierellomycotina</taxon>
        <taxon>Mortierellomycetes</taxon>
        <taxon>Mortierellales</taxon>
        <taxon>Mortierellaceae</taxon>
        <taxon>Actinomortierella</taxon>
    </lineage>
</organism>
<evidence type="ECO:0000256" key="1">
    <source>
        <dbReference type="SAM" id="MobiDB-lite"/>
    </source>
</evidence>
<reference evidence="3" key="1">
    <citation type="journal article" date="2020" name="Fungal Divers.">
        <title>Resolving the Mortierellaceae phylogeny through synthesis of multi-gene phylogenetics and phylogenomics.</title>
        <authorList>
            <person name="Vandepol N."/>
            <person name="Liber J."/>
            <person name="Desiro A."/>
            <person name="Na H."/>
            <person name="Kennedy M."/>
            <person name="Barry K."/>
            <person name="Grigoriev I.V."/>
            <person name="Miller A.N."/>
            <person name="O'Donnell K."/>
            <person name="Stajich J.E."/>
            <person name="Bonito G."/>
        </authorList>
    </citation>
    <scope>NUCLEOTIDE SEQUENCE</scope>
    <source>
        <strain evidence="3">BC1065</strain>
    </source>
</reference>
<gene>
    <name evidence="3" type="ORF">DFQ27_007821</name>
</gene>
<feature type="transmembrane region" description="Helical" evidence="2">
    <location>
        <begin position="246"/>
        <end position="270"/>
    </location>
</feature>
<name>A0A9P6PS03_9FUNG</name>
<keyword evidence="2" id="KW-0472">Membrane</keyword>
<evidence type="ECO:0000256" key="2">
    <source>
        <dbReference type="SAM" id="Phobius"/>
    </source>
</evidence>
<feature type="region of interest" description="Disordered" evidence="1">
    <location>
        <begin position="89"/>
        <end position="143"/>
    </location>
</feature>
<protein>
    <submittedName>
        <fullName evidence="3">Uncharacterized protein</fullName>
    </submittedName>
</protein>
<dbReference type="OrthoDB" id="2434934at2759"/>
<evidence type="ECO:0000313" key="3">
    <source>
        <dbReference type="EMBL" id="KAG0252823.1"/>
    </source>
</evidence>
<evidence type="ECO:0000313" key="4">
    <source>
        <dbReference type="Proteomes" id="UP000807716"/>
    </source>
</evidence>
<feature type="compositionally biased region" description="Basic and acidic residues" evidence="1">
    <location>
        <begin position="119"/>
        <end position="139"/>
    </location>
</feature>
<sequence>MFWSRTPPVHTHEYQSAIAHRVRDILTGADHTNHHKHLAGKKNKMAIKALQKPEALAGVIGILRTMPEPAVEPVDDDDSGDEEQANGMATVVDPCEGGSSRAKSDMVSINSTPSSPEQGGKDKGKGKDVVGKGKEKDAEAAGALSTPVMTAKASASVSTSALTTSEATVKEKMSPEKAMVIATAVTGTMMAATVVTTSVVKRPLFYPPMDIVSSQAFWWGYEVYIPEKALSRIAAAQDVSTAFLSFLSTVGLMVPAIVPFLGYIAAYVGLEFAVIKAQNEGKGVILASTWLLPVALVPRAWDMPDPEPELETEKVE</sequence>
<keyword evidence="4" id="KW-1185">Reference proteome</keyword>